<sequence>MRAASALAEHLGALIVTGLIVLWVTLLAQQYQVQVAPLQAAVASRYAARTALAAHPGVGKITIWLAETAYQVTIREDGTLVEVAGEKPIWFAFSDDPS</sequence>
<evidence type="ECO:0000313" key="2">
    <source>
        <dbReference type="Proteomes" id="UP001597249"/>
    </source>
</evidence>
<proteinExistence type="predicted"/>
<organism evidence="1 2">
    <name type="scientific">Lacticaseibacillus jixianensis</name>
    <dbReference type="NCBI Taxonomy" id="2486012"/>
    <lineage>
        <taxon>Bacteria</taxon>
        <taxon>Bacillati</taxon>
        <taxon>Bacillota</taxon>
        <taxon>Bacilli</taxon>
        <taxon>Lactobacillales</taxon>
        <taxon>Lactobacillaceae</taxon>
        <taxon>Lacticaseibacillus</taxon>
    </lineage>
</organism>
<comment type="caution">
    <text evidence="1">The sequence shown here is derived from an EMBL/GenBank/DDBJ whole genome shotgun (WGS) entry which is preliminary data.</text>
</comment>
<dbReference type="EMBL" id="JBHTMO010000002">
    <property type="protein sequence ID" value="MFD1392160.1"/>
    <property type="molecule type" value="Genomic_DNA"/>
</dbReference>
<protein>
    <submittedName>
        <fullName evidence="1">Uncharacterized protein</fullName>
    </submittedName>
</protein>
<dbReference type="RefSeq" id="WP_125585759.1">
    <property type="nucleotide sequence ID" value="NZ_JBHTMO010000002.1"/>
</dbReference>
<dbReference type="Proteomes" id="UP001597249">
    <property type="component" value="Unassembled WGS sequence"/>
</dbReference>
<name>A0ABW4B7I4_9LACO</name>
<gene>
    <name evidence="1" type="ORF">ACFQ3L_00960</name>
</gene>
<accession>A0ABW4B7I4</accession>
<reference evidence="2" key="1">
    <citation type="journal article" date="2019" name="Int. J. Syst. Evol. Microbiol.">
        <title>The Global Catalogue of Microorganisms (GCM) 10K type strain sequencing project: providing services to taxonomists for standard genome sequencing and annotation.</title>
        <authorList>
            <consortium name="The Broad Institute Genomics Platform"/>
            <consortium name="The Broad Institute Genome Sequencing Center for Infectious Disease"/>
            <person name="Wu L."/>
            <person name="Ma J."/>
        </authorList>
    </citation>
    <scope>NUCLEOTIDE SEQUENCE [LARGE SCALE GENOMIC DNA]</scope>
    <source>
        <strain evidence="2">CCM 8911</strain>
    </source>
</reference>
<evidence type="ECO:0000313" key="1">
    <source>
        <dbReference type="EMBL" id="MFD1392160.1"/>
    </source>
</evidence>
<keyword evidence="2" id="KW-1185">Reference proteome</keyword>